<dbReference type="EMBL" id="AAGW02061403">
    <property type="status" value="NOT_ANNOTATED_CDS"/>
    <property type="molecule type" value="Genomic_DNA"/>
</dbReference>
<comment type="subcellular location">
    <subcellularLocation>
        <location evidence="1">Endomembrane system</location>
        <topology evidence="1">Multi-pass membrane protein</topology>
    </subcellularLocation>
</comment>
<keyword evidence="15" id="KW-1185">Reference proteome</keyword>
<evidence type="ECO:0000256" key="2">
    <source>
        <dbReference type="ARBA" id="ARBA00022448"/>
    </source>
</evidence>
<feature type="transmembrane region" description="Helical" evidence="12">
    <location>
        <begin position="921"/>
        <end position="942"/>
    </location>
</feature>
<feature type="transmembrane region" description="Helical" evidence="12">
    <location>
        <begin position="847"/>
        <end position="875"/>
    </location>
</feature>
<keyword evidence="6" id="KW-0067">ATP-binding</keyword>
<dbReference type="EMBL" id="AAGW02061398">
    <property type="status" value="NOT_ANNOTATED_CDS"/>
    <property type="molecule type" value="Genomic_DNA"/>
</dbReference>
<dbReference type="GO" id="GO:0005524">
    <property type="term" value="F:ATP binding"/>
    <property type="evidence" value="ECO:0007669"/>
    <property type="project" value="UniProtKB-KW"/>
</dbReference>
<evidence type="ECO:0000256" key="6">
    <source>
        <dbReference type="ARBA" id="ARBA00022840"/>
    </source>
</evidence>
<feature type="transmembrane region" description="Helical" evidence="12">
    <location>
        <begin position="975"/>
        <end position="1000"/>
    </location>
</feature>
<dbReference type="EMBL" id="AAGW02061401">
    <property type="status" value="NOT_ANNOTATED_CDS"/>
    <property type="molecule type" value="Genomic_DNA"/>
</dbReference>
<keyword evidence="8" id="KW-0445">Lipid transport</keyword>
<dbReference type="GO" id="GO:0005319">
    <property type="term" value="F:lipid transporter activity"/>
    <property type="evidence" value="ECO:0007669"/>
    <property type="project" value="TreeGrafter"/>
</dbReference>
<dbReference type="EMBL" id="AAGW02061402">
    <property type="status" value="NOT_ANNOTATED_CDS"/>
    <property type="molecule type" value="Genomic_DNA"/>
</dbReference>
<evidence type="ECO:0000256" key="12">
    <source>
        <dbReference type="SAM" id="Phobius"/>
    </source>
</evidence>
<feature type="transmembrane region" description="Helical" evidence="12">
    <location>
        <begin position="294"/>
        <end position="319"/>
    </location>
</feature>
<dbReference type="EMBL" id="AAGW02061399">
    <property type="status" value="NOT_ANNOTATED_CDS"/>
    <property type="molecule type" value="Genomic_DNA"/>
</dbReference>
<dbReference type="GO" id="GO:0005737">
    <property type="term" value="C:cytoplasm"/>
    <property type="evidence" value="ECO:0007669"/>
    <property type="project" value="UniProtKB-ARBA"/>
</dbReference>
<dbReference type="InterPro" id="IPR017871">
    <property type="entry name" value="ABC_transporter-like_CS"/>
</dbReference>
<name>A0A5F9CKD4_RABIT</name>
<dbReference type="Bgee" id="ENSOCUG00000022812">
    <property type="expression patterns" value="Expressed in testis"/>
</dbReference>
<evidence type="ECO:0000256" key="11">
    <source>
        <dbReference type="ARBA" id="ARBA00050894"/>
    </source>
</evidence>
<accession>A0A5F9CKD4</accession>
<dbReference type="PANTHER" id="PTHR19229">
    <property type="entry name" value="ATP-BINDING CASSETTE TRANSPORTER SUBFAMILY A ABCA"/>
    <property type="match status" value="1"/>
</dbReference>
<feature type="domain" description="ABC transporter" evidence="13">
    <location>
        <begin position="493"/>
        <end position="727"/>
    </location>
</feature>
<dbReference type="CDD" id="cd03263">
    <property type="entry name" value="ABC_subfamily_A"/>
    <property type="match status" value="2"/>
</dbReference>
<feature type="transmembrane region" description="Helical" evidence="12">
    <location>
        <begin position="24"/>
        <end position="44"/>
    </location>
</feature>
<dbReference type="InterPro" id="IPR027417">
    <property type="entry name" value="P-loop_NTPase"/>
</dbReference>
<proteinExistence type="predicted"/>
<dbReference type="Pfam" id="PF23321">
    <property type="entry name" value="R1_ABCA1"/>
    <property type="match status" value="1"/>
</dbReference>
<evidence type="ECO:0000259" key="13">
    <source>
        <dbReference type="PROSITE" id="PS50893"/>
    </source>
</evidence>
<evidence type="ECO:0000313" key="14">
    <source>
        <dbReference type="Ensembl" id="ENSOCUP00000034157.1"/>
    </source>
</evidence>
<dbReference type="EMBL" id="AAGW02061395">
    <property type="status" value="NOT_ANNOTATED_CDS"/>
    <property type="molecule type" value="Genomic_DNA"/>
</dbReference>
<dbReference type="EMBL" id="AAGW02061397">
    <property type="status" value="NOT_ANNOTATED_CDS"/>
    <property type="molecule type" value="Genomic_DNA"/>
</dbReference>
<keyword evidence="4" id="KW-0677">Repeat</keyword>
<feature type="domain" description="ABC transporter" evidence="13">
    <location>
        <begin position="1029"/>
        <end position="1259"/>
    </location>
</feature>
<dbReference type="EMBL" id="AAGW02061400">
    <property type="status" value="NOT_ANNOTATED_CDS"/>
    <property type="molecule type" value="Genomic_DNA"/>
</dbReference>
<dbReference type="SMART" id="SM00382">
    <property type="entry name" value="AAA"/>
    <property type="match status" value="2"/>
</dbReference>
<reference evidence="14 15" key="1">
    <citation type="journal article" date="2011" name="Nature">
        <title>A high-resolution map of human evolutionary constraint using 29 mammals.</title>
        <authorList>
            <person name="Lindblad-Toh K."/>
            <person name="Garber M."/>
            <person name="Zuk O."/>
            <person name="Lin M.F."/>
            <person name="Parker B.J."/>
            <person name="Washietl S."/>
            <person name="Kheradpour P."/>
            <person name="Ernst J."/>
            <person name="Jordan G."/>
            <person name="Mauceli E."/>
            <person name="Ward L.D."/>
            <person name="Lowe C.B."/>
            <person name="Holloway A.K."/>
            <person name="Clamp M."/>
            <person name="Gnerre S."/>
            <person name="Alfoldi J."/>
            <person name="Beal K."/>
            <person name="Chang J."/>
            <person name="Clawson H."/>
            <person name="Cuff J."/>
            <person name="Di Palma F."/>
            <person name="Fitzgerald S."/>
            <person name="Flicek P."/>
            <person name="Guttman M."/>
            <person name="Hubisz M.J."/>
            <person name="Jaffe D.B."/>
            <person name="Jungreis I."/>
            <person name="Kent W.J."/>
            <person name="Kostka D."/>
            <person name="Lara M."/>
            <person name="Martins A.L."/>
            <person name="Massingham T."/>
            <person name="Moltke I."/>
            <person name="Raney B.J."/>
            <person name="Rasmussen M.D."/>
            <person name="Robinson J."/>
            <person name="Stark A."/>
            <person name="Vilella A.J."/>
            <person name="Wen J."/>
            <person name="Xie X."/>
            <person name="Zody M.C."/>
            <person name="Baldwin J."/>
            <person name="Bloom T."/>
            <person name="Chin C.W."/>
            <person name="Heiman D."/>
            <person name="Nicol R."/>
            <person name="Nusbaum C."/>
            <person name="Young S."/>
            <person name="Wilkinson J."/>
            <person name="Worley K.C."/>
            <person name="Kovar C.L."/>
            <person name="Muzny D.M."/>
            <person name="Gibbs R.A."/>
            <person name="Cree A."/>
            <person name="Dihn H.H."/>
            <person name="Fowler G."/>
            <person name="Jhangiani S."/>
            <person name="Joshi V."/>
            <person name="Lee S."/>
            <person name="Lewis L.R."/>
            <person name="Nazareth L.V."/>
            <person name="Okwuonu G."/>
            <person name="Santibanez J."/>
            <person name="Warren W.C."/>
            <person name="Mardis E.R."/>
            <person name="Weinstock G.M."/>
            <person name="Wilson R.K."/>
            <person name="Delehaunty K."/>
            <person name="Dooling D."/>
            <person name="Fronik C."/>
            <person name="Fulton L."/>
            <person name="Fulton B."/>
            <person name="Graves T."/>
            <person name="Minx P."/>
            <person name="Sodergren E."/>
            <person name="Birney E."/>
            <person name="Margulies E.H."/>
            <person name="Herrero J."/>
            <person name="Green E.D."/>
            <person name="Haussler D."/>
            <person name="Siepel A."/>
            <person name="Goldman N."/>
            <person name="Pollard K.S."/>
            <person name="Pedersen J.S."/>
            <person name="Lander E.S."/>
            <person name="Kellis M."/>
        </authorList>
    </citation>
    <scope>NUCLEOTIDE SEQUENCE [LARGE SCALE GENOMIC DNA]</scope>
    <source>
        <strain evidence="14 15">Thorbecke inbred</strain>
    </source>
</reference>
<feature type="transmembrane region" description="Helical" evidence="12">
    <location>
        <begin position="245"/>
        <end position="273"/>
    </location>
</feature>
<evidence type="ECO:0000256" key="4">
    <source>
        <dbReference type="ARBA" id="ARBA00022737"/>
    </source>
</evidence>
<evidence type="ECO:0000256" key="3">
    <source>
        <dbReference type="ARBA" id="ARBA00022692"/>
    </source>
</evidence>
<dbReference type="Proteomes" id="UP000001811">
    <property type="component" value="Chromosome 6"/>
</dbReference>
<evidence type="ECO:0000256" key="9">
    <source>
        <dbReference type="ARBA" id="ARBA00023136"/>
    </source>
</evidence>
<organism evidence="14 15">
    <name type="scientific">Oryctolagus cuniculus</name>
    <name type="common">Rabbit</name>
    <dbReference type="NCBI Taxonomy" id="9986"/>
    <lineage>
        <taxon>Eukaryota</taxon>
        <taxon>Metazoa</taxon>
        <taxon>Chordata</taxon>
        <taxon>Craniata</taxon>
        <taxon>Vertebrata</taxon>
        <taxon>Euteleostomi</taxon>
        <taxon>Mammalia</taxon>
        <taxon>Eutheria</taxon>
        <taxon>Euarchontoglires</taxon>
        <taxon>Glires</taxon>
        <taxon>Lagomorpha</taxon>
        <taxon>Leporidae</taxon>
        <taxon>Oryctolagus</taxon>
    </lineage>
</organism>
<feature type="transmembrane region" description="Helical" evidence="12">
    <location>
        <begin position="807"/>
        <end position="826"/>
    </location>
</feature>
<evidence type="ECO:0000256" key="5">
    <source>
        <dbReference type="ARBA" id="ARBA00022741"/>
    </source>
</evidence>
<reference evidence="14" key="3">
    <citation type="submission" date="2025-09" db="UniProtKB">
        <authorList>
            <consortium name="Ensembl"/>
        </authorList>
    </citation>
    <scope>IDENTIFICATION</scope>
    <source>
        <strain evidence="14">Thorbecke</strain>
    </source>
</reference>
<dbReference type="FunFam" id="3.40.50.300:FF:000465">
    <property type="entry name" value="ATP-binding cassette, sub-family A (ABC1), member 3"/>
    <property type="match status" value="1"/>
</dbReference>
<dbReference type="PROSITE" id="PS00211">
    <property type="entry name" value="ABC_TRANSPORTER_1"/>
    <property type="match status" value="1"/>
</dbReference>
<dbReference type="InterPro" id="IPR003593">
    <property type="entry name" value="AAA+_ATPase"/>
</dbReference>
<dbReference type="InterPro" id="IPR013525">
    <property type="entry name" value="ABC2_TM"/>
</dbReference>
<feature type="transmembrane region" description="Helical" evidence="12">
    <location>
        <begin position="887"/>
        <end position="909"/>
    </location>
</feature>
<dbReference type="EMBL" id="AAGW02061404">
    <property type="status" value="NOT_ANNOTATED_CDS"/>
    <property type="molecule type" value="Genomic_DNA"/>
</dbReference>
<protein>
    <recommendedName>
        <fullName evidence="13">ABC transporter domain-containing protein</fullName>
    </recommendedName>
</protein>
<dbReference type="EMBL" id="AAGW02061396">
    <property type="status" value="NOT_ANNOTATED_CDS"/>
    <property type="molecule type" value="Genomic_DNA"/>
</dbReference>
<comment type="catalytic activity">
    <reaction evidence="11">
        <text>cholesterol(in) + ATP + H2O = cholesterol(out) + ADP + phosphate + H(+)</text>
        <dbReference type="Rhea" id="RHEA:39051"/>
        <dbReference type="ChEBI" id="CHEBI:15377"/>
        <dbReference type="ChEBI" id="CHEBI:15378"/>
        <dbReference type="ChEBI" id="CHEBI:16113"/>
        <dbReference type="ChEBI" id="CHEBI:30616"/>
        <dbReference type="ChEBI" id="CHEBI:43474"/>
        <dbReference type="ChEBI" id="CHEBI:456216"/>
    </reaction>
    <physiologicalReaction direction="left-to-right" evidence="11">
        <dbReference type="Rhea" id="RHEA:39052"/>
    </physiologicalReaction>
</comment>
<dbReference type="SUPFAM" id="SSF52540">
    <property type="entry name" value="P-loop containing nucleoside triphosphate hydrolases"/>
    <property type="match status" value="2"/>
</dbReference>
<dbReference type="InterPro" id="IPR056264">
    <property type="entry name" value="R2_ABCA1-4-like"/>
</dbReference>
<dbReference type="InterPro" id="IPR003439">
    <property type="entry name" value="ABC_transporter-like_ATP-bd"/>
</dbReference>
<dbReference type="Ensembl" id="ENSOCUT00000044605.1">
    <property type="protein sequence ID" value="ENSOCUP00000034157.1"/>
    <property type="gene ID" value="ENSOCUG00000022812.3"/>
</dbReference>
<evidence type="ECO:0000313" key="15">
    <source>
        <dbReference type="Proteomes" id="UP000001811"/>
    </source>
</evidence>
<keyword evidence="5" id="KW-0547">Nucleotide-binding</keyword>
<dbReference type="FunFam" id="3.40.50.300:FF:000327">
    <property type="entry name" value="ATP-binding cassette sub-family A member 3"/>
    <property type="match status" value="1"/>
</dbReference>
<dbReference type="GO" id="GO:0140359">
    <property type="term" value="F:ABC-type transporter activity"/>
    <property type="evidence" value="ECO:0007669"/>
    <property type="project" value="InterPro"/>
</dbReference>
<keyword evidence="7 12" id="KW-1133">Transmembrane helix</keyword>
<dbReference type="PROSITE" id="PS50893">
    <property type="entry name" value="ABC_TRANSPORTER_2"/>
    <property type="match status" value="2"/>
</dbReference>
<dbReference type="PANTHER" id="PTHR19229:SF101">
    <property type="entry name" value="ATP-BINDING CASSETTE, SUB-FAMILY A (ABC1), MEMBER 16"/>
    <property type="match status" value="1"/>
</dbReference>
<keyword evidence="10" id="KW-0325">Glycoprotein</keyword>
<keyword evidence="9 12" id="KW-0472">Membrane</keyword>
<evidence type="ECO:0000256" key="7">
    <source>
        <dbReference type="ARBA" id="ARBA00022989"/>
    </source>
</evidence>
<dbReference type="Gene3D" id="3.40.50.300">
    <property type="entry name" value="P-loop containing nucleotide triphosphate hydrolases"/>
    <property type="match status" value="2"/>
</dbReference>
<dbReference type="GeneTree" id="ENSGT00940000163770"/>
<dbReference type="Pfam" id="PF00005">
    <property type="entry name" value="ABC_tran"/>
    <property type="match status" value="2"/>
</dbReference>
<reference evidence="14" key="2">
    <citation type="submission" date="2025-08" db="UniProtKB">
        <authorList>
            <consortium name="Ensembl"/>
        </authorList>
    </citation>
    <scope>IDENTIFICATION</scope>
    <source>
        <strain evidence="14">Thorbecke</strain>
    </source>
</reference>
<evidence type="ECO:0000256" key="8">
    <source>
        <dbReference type="ARBA" id="ARBA00023055"/>
    </source>
</evidence>
<evidence type="ECO:0000256" key="10">
    <source>
        <dbReference type="ARBA" id="ARBA00023180"/>
    </source>
</evidence>
<dbReference type="GO" id="GO:0016020">
    <property type="term" value="C:membrane"/>
    <property type="evidence" value="ECO:0007669"/>
    <property type="project" value="InterPro"/>
</dbReference>
<keyword evidence="3 12" id="KW-0812">Transmembrane</keyword>
<dbReference type="GO" id="GO:0012505">
    <property type="term" value="C:endomembrane system"/>
    <property type="evidence" value="ECO:0007669"/>
    <property type="project" value="UniProtKB-SubCell"/>
</dbReference>
<feature type="transmembrane region" description="Helical" evidence="12">
    <location>
        <begin position="420"/>
        <end position="442"/>
    </location>
</feature>
<feature type="transmembrane region" description="Helical" evidence="12">
    <location>
        <begin position="339"/>
        <end position="361"/>
    </location>
</feature>
<evidence type="ECO:0000256" key="1">
    <source>
        <dbReference type="ARBA" id="ARBA00004127"/>
    </source>
</evidence>
<dbReference type="InterPro" id="IPR026082">
    <property type="entry name" value="ABCA"/>
</dbReference>
<dbReference type="GO" id="GO:0016887">
    <property type="term" value="F:ATP hydrolysis activity"/>
    <property type="evidence" value="ECO:0007669"/>
    <property type="project" value="InterPro"/>
</dbReference>
<feature type="transmembrane region" description="Helical" evidence="12">
    <location>
        <begin position="1021"/>
        <end position="1036"/>
    </location>
</feature>
<keyword evidence="2" id="KW-0813">Transport</keyword>
<sequence length="1349" mass="155262">MELLTLNQFAVLLWKNFTLKRRHVINLILEVFSALVFAIMLLLFRAITETKINGPYNYTSQPINTLPTFIQNANEWELIYIPSNISVVKEITENVKKNLNISIRVRGFSSETEFEKYILYDYSSYNVLAAIVFDHDFKNSNDSLPLQVKYHLRFIRVQRTVWWPDRPGWKTDFLFPNRPSVGPRNPNYPEGGSPGYIREGFLVVQYALDKAIMLYHENTTGQKLFDGISIFVQRFPYPAYCHDGLLWIISSFLPLIFMLMFSPIVLSNIRYIVWEKEKRLKEYQLITGLRNWMIWAAYFFTSFLWYIIIIILICVLFFAKVNCNSLFYRLPLTDLIMSFFLAAHLAASAGNILFFASFFPFNFIAQRYGEITLTYKVAACLSSNVALALGINLLLKLEVRQIGAKWHNFWTPASLEDNLVFGYLFGMLLLDAFLYGLVAWYVETVFPGRYGLPQPWYFFLKHSYWFGKPRIRRKKEINGPEGIQSTYFEDEPIHLVAGIQIKHLHKVLFQILVNNLSLNLYEEQITVLLGHNGAGKTTILSILTGRFPPTKGKAYIDGYDISSNIIEIRKNLGFCPQHDLFFDDLTVSEHLFFYSVIKGIPQRKCTVETDHMLSIFNLLEKHDAFPQELSGGMKRKLSIIIALMGSSKVLIFDEPSSGMDPTSRRVFWHLLQQYKHNRTILLTTQYMDEADILGDRIAIMIKGTLRCCGSSVFLKRKYGAGYHIVMEKEPHCDVEKMSALIQYYVPDATLENDIGDELSFMLPKKYTTRFKDLFNELEMKQKDLGIVSFVASITTMEDVYLKPINGLQIVLCLAFGISVVVGNFCLQTVIERINKSKHIQFVSGVYVLTYWLSALLWDLISFFIPCCLLLVSGVFTLCEVEAFVVNYHFLDTLLILMLYGWCVVPFMYLGSFLFSNSTAAYIKLTLFNYFSTIFSIVIHSIIKHHGKNTHKVIFLSSSVVQNNVYSFGEHGIAKFLITLAVMGLLFLLLLLSLETALWSLKNFIFHNIVSNVYKKIMKRKVMLLYIVHVFFPQVYFKCPAVQAVRNISLVVNKSECFGIFGLNGAGKTTTFKMLTGEQTTTSGVVLIDGININENIRKVRSRIGYCPQLDSMLNHMTGRELLIMYARLWGVPESNICKYVEAFLHSVHLEAYADKFVYTYSGGHKRRLNTVIALMGKSSVVFLDEPSAGMDPVARHLLWDTITWICKTGKAIIITSHSMEECEALCTRLAIMVKGRFIYLGSPRHLRNKYGNICTLTAKINIDKDEEKLQMFKNFIEKTFPGNISRTDLWQFCVKSYVLLLFHVFSILEEATVLFNLEDYSVSQITLEEIFLTFADIDRRENDDQINLL</sequence>
<dbReference type="Pfam" id="PF12698">
    <property type="entry name" value="ABC2_membrane_3"/>
    <property type="match status" value="1"/>
</dbReference>
<feature type="transmembrane region" description="Helical" evidence="12">
    <location>
        <begin position="373"/>
        <end position="395"/>
    </location>
</feature>